<dbReference type="EMBL" id="VGIR01000049">
    <property type="protein sequence ID" value="MBM3331902.1"/>
    <property type="molecule type" value="Genomic_DNA"/>
</dbReference>
<proteinExistence type="predicted"/>
<protein>
    <submittedName>
        <fullName evidence="2">Transcriptional regulator</fullName>
    </submittedName>
</protein>
<dbReference type="Pfam" id="PF13338">
    <property type="entry name" value="AbiEi_4"/>
    <property type="match status" value="1"/>
</dbReference>
<dbReference type="Proteomes" id="UP000779900">
    <property type="component" value="Unassembled WGS sequence"/>
</dbReference>
<reference evidence="2" key="1">
    <citation type="submission" date="2019-03" db="EMBL/GenBank/DDBJ databases">
        <title>Lake Tanganyika Metagenome-Assembled Genomes (MAGs).</title>
        <authorList>
            <person name="Tran P."/>
        </authorList>
    </citation>
    <scope>NUCLEOTIDE SEQUENCE</scope>
    <source>
        <strain evidence="2">K_DeepCast_150m_m2_040</strain>
    </source>
</reference>
<organism evidence="2 3">
    <name type="scientific">candidate division WOR-3 bacterium</name>
    <dbReference type="NCBI Taxonomy" id="2052148"/>
    <lineage>
        <taxon>Bacteria</taxon>
        <taxon>Bacteria division WOR-3</taxon>
    </lineage>
</organism>
<evidence type="ECO:0000259" key="1">
    <source>
        <dbReference type="Pfam" id="PF13338"/>
    </source>
</evidence>
<gene>
    <name evidence="2" type="ORF">FJY68_08660</name>
</gene>
<evidence type="ECO:0000313" key="2">
    <source>
        <dbReference type="EMBL" id="MBM3331902.1"/>
    </source>
</evidence>
<name>A0A938BTR4_UNCW3</name>
<feature type="domain" description="AbiEi antitoxin N-terminal" evidence="1">
    <location>
        <begin position="3"/>
        <end position="34"/>
    </location>
</feature>
<evidence type="ECO:0000313" key="3">
    <source>
        <dbReference type="Proteomes" id="UP000779900"/>
    </source>
</evidence>
<dbReference type="AlphaFoldDB" id="A0A938BTR4"/>
<sequence>MSAAQAKAAGIGRGKLAGLVRTGHVERVARGLYRWTDADITEHHSLALAARSVRGGVVCLLSALQFHGLTTQLPHEVWLAIDRRRGGPPRRRVVPMRLFRLSGACFSSGIERHRIEGVTVRVYSVAKTIADCFKLRNKVGLDVAMEALREGWRERRFTMDELWRFAEVCRVARVMRPYLEMEVS</sequence>
<dbReference type="InterPro" id="IPR025159">
    <property type="entry name" value="AbiEi_N"/>
</dbReference>
<comment type="caution">
    <text evidence="2">The sequence shown here is derived from an EMBL/GenBank/DDBJ whole genome shotgun (WGS) entry which is preliminary data.</text>
</comment>
<accession>A0A938BTR4</accession>